<dbReference type="InterPro" id="IPR002942">
    <property type="entry name" value="S4_RNA-bd"/>
</dbReference>
<dbReference type="SUPFAM" id="SSF55174">
    <property type="entry name" value="Alpha-L RNA-binding motif"/>
    <property type="match status" value="1"/>
</dbReference>
<feature type="domain" description="RNA-binding S4" evidence="3">
    <location>
        <begin position="46"/>
        <end position="69"/>
    </location>
</feature>
<feature type="region of interest" description="Disordered" evidence="2">
    <location>
        <begin position="1"/>
        <end position="39"/>
    </location>
</feature>
<dbReference type="Proteomes" id="UP001268610">
    <property type="component" value="Unassembled WGS sequence"/>
</dbReference>
<accession>A0AAJ2H5G4</accession>
<gene>
    <name evidence="4" type="ORF">RJJ65_36325</name>
</gene>
<reference evidence="4" key="1">
    <citation type="submission" date="2023-04" db="EMBL/GenBank/DDBJ databases">
        <title>Genomic characterization of faba bean (Vicia faba) microsymbionts in Mexican soils.</title>
        <authorList>
            <person name="Rivera Orduna F.N."/>
            <person name="Guevara-Luna J."/>
            <person name="Yan J."/>
            <person name="Arroyo-Herrera I."/>
            <person name="Li Y."/>
            <person name="Vasquez-Murrieta M.S."/>
            <person name="Wang E.T."/>
        </authorList>
    </citation>
    <scope>NUCLEOTIDE SEQUENCE</scope>
    <source>
        <strain evidence="4">CH26</strain>
    </source>
</reference>
<evidence type="ECO:0000313" key="5">
    <source>
        <dbReference type="Proteomes" id="UP001268610"/>
    </source>
</evidence>
<dbReference type="Pfam" id="PF01479">
    <property type="entry name" value="S4"/>
    <property type="match status" value="1"/>
</dbReference>
<proteinExistence type="predicted"/>
<dbReference type="InterPro" id="IPR036986">
    <property type="entry name" value="S4_RNA-bd_sf"/>
</dbReference>
<feature type="non-terminal residue" evidence="4">
    <location>
        <position position="70"/>
    </location>
</feature>
<evidence type="ECO:0000313" key="4">
    <source>
        <dbReference type="EMBL" id="MDR9778003.1"/>
    </source>
</evidence>
<dbReference type="EMBL" id="JAVLSF010000372">
    <property type="protein sequence ID" value="MDR9778003.1"/>
    <property type="molecule type" value="Genomic_DNA"/>
</dbReference>
<evidence type="ECO:0000256" key="1">
    <source>
        <dbReference type="PROSITE-ProRule" id="PRU00182"/>
    </source>
</evidence>
<keyword evidence="1" id="KW-0694">RNA-binding</keyword>
<dbReference type="Gene3D" id="3.10.290.10">
    <property type="entry name" value="RNA-binding S4 domain"/>
    <property type="match status" value="1"/>
</dbReference>
<evidence type="ECO:0000256" key="2">
    <source>
        <dbReference type="SAM" id="MobiDB-lite"/>
    </source>
</evidence>
<name>A0AAJ2H5G4_9HYPH</name>
<dbReference type="RefSeq" id="WP_310866150.1">
    <property type="nucleotide sequence ID" value="NZ_JAVLSF010000372.1"/>
</dbReference>
<comment type="caution">
    <text evidence="4">The sequence shown here is derived from an EMBL/GenBank/DDBJ whole genome shotgun (WGS) entry which is preliminary data.</text>
</comment>
<sequence>MKKTEKISQAKQRNLSASHELDRASDDDILESTSNNTPLNQMAQGMRIDKWVWAARFYKTRSAAKEAIEG</sequence>
<protein>
    <submittedName>
        <fullName evidence="4">S4 domain-containing protein</fullName>
    </submittedName>
</protein>
<evidence type="ECO:0000259" key="3">
    <source>
        <dbReference type="Pfam" id="PF01479"/>
    </source>
</evidence>
<dbReference type="GO" id="GO:0003723">
    <property type="term" value="F:RNA binding"/>
    <property type="evidence" value="ECO:0007669"/>
    <property type="project" value="UniProtKB-KW"/>
</dbReference>
<dbReference type="CDD" id="cd00165">
    <property type="entry name" value="S4"/>
    <property type="match status" value="1"/>
</dbReference>
<dbReference type="PROSITE" id="PS50889">
    <property type="entry name" value="S4"/>
    <property type="match status" value="1"/>
</dbReference>
<dbReference type="AlphaFoldDB" id="A0AAJ2H5G4"/>
<organism evidence="4 5">
    <name type="scientific">Rhizobium hidalgonense</name>
    <dbReference type="NCBI Taxonomy" id="1538159"/>
    <lineage>
        <taxon>Bacteria</taxon>
        <taxon>Pseudomonadati</taxon>
        <taxon>Pseudomonadota</taxon>
        <taxon>Alphaproteobacteria</taxon>
        <taxon>Hyphomicrobiales</taxon>
        <taxon>Rhizobiaceae</taxon>
        <taxon>Rhizobium/Agrobacterium group</taxon>
        <taxon>Rhizobium</taxon>
    </lineage>
</organism>